<dbReference type="PANTHER" id="PTHR18934">
    <property type="entry name" value="ATP-DEPENDENT RNA HELICASE"/>
    <property type="match status" value="1"/>
</dbReference>
<dbReference type="GO" id="GO:0003723">
    <property type="term" value="F:RNA binding"/>
    <property type="evidence" value="ECO:0007669"/>
    <property type="project" value="TreeGrafter"/>
</dbReference>
<sequence>VRTHEHHAGARTPATQAAETLDALKGKLEDVHVCAFRPCGKAWMSSISCLCFDVRVMGPSADFHQEVALALAGEIFISRLRWYLRVPAEDAHEPIQWANTWDLRKAARSKPWGGRGSITAGEILRLDQLGGETGEGLLKELIVDGNQEARKNALTEAQEMHSARSNAAEDDDVSSGSVVAKSLRFAPTPKSKDPRRKEIVGQLPVETLRKEIGKALVDSQVVMVSGGTGSGKTTQLPQFLMDDWVRENPGDNGPRIVVTQPRRIAAISVAERVAW</sequence>
<evidence type="ECO:0000256" key="1">
    <source>
        <dbReference type="ARBA" id="ARBA00022741"/>
    </source>
</evidence>
<keyword evidence="4" id="KW-0067">ATP-binding</keyword>
<keyword evidence="3" id="KW-0347">Helicase</keyword>
<keyword evidence="1" id="KW-0547">Nucleotide-binding</keyword>
<dbReference type="InterPro" id="IPR027417">
    <property type="entry name" value="P-loop_NTPase"/>
</dbReference>
<reference evidence="5" key="1">
    <citation type="submission" date="2021-02" db="EMBL/GenBank/DDBJ databases">
        <authorList>
            <person name="Dougan E. K."/>
            <person name="Rhodes N."/>
            <person name="Thang M."/>
            <person name="Chan C."/>
        </authorList>
    </citation>
    <scope>NUCLEOTIDE SEQUENCE</scope>
</reference>
<evidence type="ECO:0000256" key="3">
    <source>
        <dbReference type="ARBA" id="ARBA00022806"/>
    </source>
</evidence>
<evidence type="ECO:0000313" key="6">
    <source>
        <dbReference type="Proteomes" id="UP000626109"/>
    </source>
</evidence>
<evidence type="ECO:0000313" key="5">
    <source>
        <dbReference type="EMBL" id="CAE8650838.1"/>
    </source>
</evidence>
<gene>
    <name evidence="5" type="ORF">PGLA2088_LOCUS8627</name>
</gene>
<evidence type="ECO:0008006" key="7">
    <source>
        <dbReference type="Google" id="ProtNLM"/>
    </source>
</evidence>
<dbReference type="SUPFAM" id="SSF52540">
    <property type="entry name" value="P-loop containing nucleoside triphosphate hydrolases"/>
    <property type="match status" value="1"/>
</dbReference>
<keyword evidence="2" id="KW-0378">Hydrolase</keyword>
<dbReference type="GO" id="GO:0004386">
    <property type="term" value="F:helicase activity"/>
    <property type="evidence" value="ECO:0007669"/>
    <property type="project" value="UniProtKB-KW"/>
</dbReference>
<dbReference type="PANTHER" id="PTHR18934:SF99">
    <property type="entry name" value="ATP-DEPENDENT RNA HELICASE DHX37-RELATED"/>
    <property type="match status" value="1"/>
</dbReference>
<dbReference type="AlphaFoldDB" id="A0A813IJ95"/>
<accession>A0A813IJ95</accession>
<feature type="non-terminal residue" evidence="5">
    <location>
        <position position="275"/>
    </location>
</feature>
<dbReference type="Gene3D" id="3.40.50.300">
    <property type="entry name" value="P-loop containing nucleotide triphosphate hydrolases"/>
    <property type="match status" value="1"/>
</dbReference>
<dbReference type="EMBL" id="CAJNNW010009281">
    <property type="protein sequence ID" value="CAE8650838.1"/>
    <property type="molecule type" value="Genomic_DNA"/>
</dbReference>
<proteinExistence type="predicted"/>
<organism evidence="5 6">
    <name type="scientific">Polarella glacialis</name>
    <name type="common">Dinoflagellate</name>
    <dbReference type="NCBI Taxonomy" id="89957"/>
    <lineage>
        <taxon>Eukaryota</taxon>
        <taxon>Sar</taxon>
        <taxon>Alveolata</taxon>
        <taxon>Dinophyceae</taxon>
        <taxon>Suessiales</taxon>
        <taxon>Suessiaceae</taxon>
        <taxon>Polarella</taxon>
    </lineage>
</organism>
<feature type="non-terminal residue" evidence="5">
    <location>
        <position position="1"/>
    </location>
</feature>
<comment type="caution">
    <text evidence="5">The sequence shown here is derived from an EMBL/GenBank/DDBJ whole genome shotgun (WGS) entry which is preliminary data.</text>
</comment>
<dbReference type="GO" id="GO:0016787">
    <property type="term" value="F:hydrolase activity"/>
    <property type="evidence" value="ECO:0007669"/>
    <property type="project" value="UniProtKB-KW"/>
</dbReference>
<name>A0A813IJ95_POLGL</name>
<protein>
    <recommendedName>
        <fullName evidence="7">RNA helicase</fullName>
    </recommendedName>
</protein>
<dbReference type="GO" id="GO:0005524">
    <property type="term" value="F:ATP binding"/>
    <property type="evidence" value="ECO:0007669"/>
    <property type="project" value="UniProtKB-KW"/>
</dbReference>
<dbReference type="Proteomes" id="UP000626109">
    <property type="component" value="Unassembled WGS sequence"/>
</dbReference>
<evidence type="ECO:0000256" key="2">
    <source>
        <dbReference type="ARBA" id="ARBA00022801"/>
    </source>
</evidence>
<evidence type="ECO:0000256" key="4">
    <source>
        <dbReference type="ARBA" id="ARBA00022840"/>
    </source>
</evidence>